<dbReference type="RefSeq" id="WP_381494983.1">
    <property type="nucleotide sequence ID" value="NZ_JBHTIK010000015.1"/>
</dbReference>
<proteinExistence type="predicted"/>
<sequence length="563" mass="63501">MLFRESDAAYLTRNPIQRLRRNSADRTPHFGDMISDAWLDSERSAAEAEAAALKQIDRATLDPVRQVSYDMFAWNKALALEGAMPAIRHITDVQPLDHFFGWQVIMPQLSSGAGAAPFAAVQDYEDNLRRLDEYALYLDRMVQRLREGLRRDLTQPKRVAETALKQFDAEVVDDPKASSFYKPLLSFPAAVPDADRRRLEGAYQAFLRDRLIPAHRQVRDVLKSEYLPRARESIGLGALPGGDALYRHLIHRQTTTTISPEDAHRLGISEVARISAAMEEAKRGTGFSGNLAEFSAFLTREPRFQPASAEEMHEAFRAIDVRMTGVVERAFSVLPKTPLDLQPTPAYRAATSAFGEYARGSPDGSRSGIFYFNTHALPTRFTWVYETLYLHEAVPGHHFQASLAMENAALPNFQRFEGPSAFSEGWALYAESLGPELGFYTDPYQHFGHLADEMLRAMRLVVDTGIHAKGWSREQAIAYMLAHSAMSRNEVEFEVDRYIAMPAQALSYKVGQITIRRLRDKAEKALGTRFDLRRFHNEVLSSGRISLAVLEAKMDRWIATQAE</sequence>
<reference evidence="2" key="1">
    <citation type="journal article" date="2019" name="Int. J. Syst. Evol. Microbiol.">
        <title>The Global Catalogue of Microorganisms (GCM) 10K type strain sequencing project: providing services to taxonomists for standard genome sequencing and annotation.</title>
        <authorList>
            <consortium name="The Broad Institute Genomics Platform"/>
            <consortium name="The Broad Institute Genome Sequencing Center for Infectious Disease"/>
            <person name="Wu L."/>
            <person name="Ma J."/>
        </authorList>
    </citation>
    <scope>NUCLEOTIDE SEQUENCE [LARGE SCALE GENOMIC DNA]</scope>
    <source>
        <strain evidence="2">CCUG 52537</strain>
    </source>
</reference>
<dbReference type="Pfam" id="PF05960">
    <property type="entry name" value="DUF885"/>
    <property type="match status" value="1"/>
</dbReference>
<evidence type="ECO:0000313" key="2">
    <source>
        <dbReference type="Proteomes" id="UP001597124"/>
    </source>
</evidence>
<dbReference type="PANTHER" id="PTHR33361:SF16">
    <property type="entry name" value="DUF885 DOMAIN-CONTAINING PROTEIN"/>
    <property type="match status" value="1"/>
</dbReference>
<dbReference type="PANTHER" id="PTHR33361">
    <property type="entry name" value="GLR0591 PROTEIN"/>
    <property type="match status" value="1"/>
</dbReference>
<comment type="caution">
    <text evidence="1">The sequence shown here is derived from an EMBL/GenBank/DDBJ whole genome shotgun (WGS) entry which is preliminary data.</text>
</comment>
<protein>
    <submittedName>
        <fullName evidence="1">DUF885 domain-containing protein</fullName>
    </submittedName>
</protein>
<keyword evidence="2" id="KW-1185">Reference proteome</keyword>
<dbReference type="InterPro" id="IPR010281">
    <property type="entry name" value="DUF885"/>
</dbReference>
<name>A0ABW3C7U7_SPHXN</name>
<accession>A0ABW3C7U7</accession>
<evidence type="ECO:0000313" key="1">
    <source>
        <dbReference type="EMBL" id="MFD0850529.1"/>
    </source>
</evidence>
<gene>
    <name evidence="1" type="ORF">ACFQ00_19530</name>
</gene>
<dbReference type="EMBL" id="JBHTIK010000015">
    <property type="protein sequence ID" value="MFD0850529.1"/>
    <property type="molecule type" value="Genomic_DNA"/>
</dbReference>
<dbReference type="Proteomes" id="UP001597124">
    <property type="component" value="Unassembled WGS sequence"/>
</dbReference>
<organism evidence="1 2">
    <name type="scientific">Sphingosinicella xenopeptidilytica</name>
    <dbReference type="NCBI Taxonomy" id="364098"/>
    <lineage>
        <taxon>Bacteria</taxon>
        <taxon>Pseudomonadati</taxon>
        <taxon>Pseudomonadota</taxon>
        <taxon>Alphaproteobacteria</taxon>
        <taxon>Sphingomonadales</taxon>
        <taxon>Sphingosinicellaceae</taxon>
        <taxon>Sphingosinicella</taxon>
    </lineage>
</organism>